<dbReference type="Gene3D" id="1.10.1660.10">
    <property type="match status" value="1"/>
</dbReference>
<feature type="compositionally biased region" description="Low complexity" evidence="5">
    <location>
        <begin position="207"/>
        <end position="218"/>
    </location>
</feature>
<gene>
    <name evidence="7" type="ORF">J2Z60_001239</name>
</gene>
<dbReference type="NCBIfam" id="NF033518">
    <property type="entry name" value="transpos_IS607"/>
    <property type="match status" value="1"/>
</dbReference>
<dbReference type="PANTHER" id="PTHR36172">
    <property type="match status" value="1"/>
</dbReference>
<keyword evidence="3" id="KW-0233">DNA recombination</keyword>
<comment type="caution">
    <text evidence="7">The sequence shown here is derived from an EMBL/GenBank/DDBJ whole genome shotgun (WGS) entry which is preliminary data.</text>
</comment>
<dbReference type="CDD" id="cd03769">
    <property type="entry name" value="SR_IS607_transposase_like"/>
    <property type="match status" value="1"/>
</dbReference>
<dbReference type="Pfam" id="PF13411">
    <property type="entry name" value="MerR_1"/>
    <property type="match status" value="1"/>
</dbReference>
<dbReference type="SUPFAM" id="SSF53041">
    <property type="entry name" value="Resolvase-like"/>
    <property type="match status" value="1"/>
</dbReference>
<evidence type="ECO:0000259" key="6">
    <source>
        <dbReference type="PROSITE" id="PS51736"/>
    </source>
</evidence>
<sequence>MKIYKPKDAAKKINRSVTTLQRLDREKKLVAHRTTTNRRYYTEDQLNEFLGIKSKTKEINVAYARVSSYSQKAELKHQLEYIRNYANAKGFILNEEITDIGSGLNYKRPKWNKLLKDVEARKVNRIFVTYKDRFIRFGFDWFKQYCSEHNAEIIVLNNPETSPEQEITDDLITILHVFSSRSYGIRKYQSKIKKELKEEQKRGQEHNNSNSSNQNLSK</sequence>
<evidence type="ECO:0000256" key="3">
    <source>
        <dbReference type="ARBA" id="ARBA00023172"/>
    </source>
</evidence>
<protein>
    <submittedName>
        <fullName evidence="7">Site-specific integrase-resolvase</fullName>
    </submittedName>
</protein>
<dbReference type="PROSITE" id="PS51736">
    <property type="entry name" value="RECOMBINASES_3"/>
    <property type="match status" value="1"/>
</dbReference>
<dbReference type="PROSITE" id="PS00397">
    <property type="entry name" value="RECOMBINASES_1"/>
    <property type="match status" value="1"/>
</dbReference>
<dbReference type="InterPro" id="IPR048046">
    <property type="entry name" value="Transpos_IS607"/>
</dbReference>
<evidence type="ECO:0000313" key="7">
    <source>
        <dbReference type="EMBL" id="MBP2058062.1"/>
    </source>
</evidence>
<keyword evidence="8" id="KW-1185">Reference proteome</keyword>
<dbReference type="EMBL" id="JAGGLU010000006">
    <property type="protein sequence ID" value="MBP2058062.1"/>
    <property type="molecule type" value="Genomic_DNA"/>
</dbReference>
<evidence type="ECO:0000256" key="5">
    <source>
        <dbReference type="SAM" id="MobiDB-lite"/>
    </source>
</evidence>
<organism evidence="7 8">
    <name type="scientific">Lactobacillus colini</name>
    <dbReference type="NCBI Taxonomy" id="1819254"/>
    <lineage>
        <taxon>Bacteria</taxon>
        <taxon>Bacillati</taxon>
        <taxon>Bacillota</taxon>
        <taxon>Bacilli</taxon>
        <taxon>Lactobacillales</taxon>
        <taxon>Lactobacillaceae</taxon>
        <taxon>Lactobacillus</taxon>
    </lineage>
</organism>
<evidence type="ECO:0000256" key="1">
    <source>
        <dbReference type="ARBA" id="ARBA00022908"/>
    </source>
</evidence>
<dbReference type="InterPro" id="IPR051491">
    <property type="entry name" value="Recombinase/Transposase-rel"/>
</dbReference>
<keyword evidence="2" id="KW-0238">DNA-binding</keyword>
<proteinExistence type="predicted"/>
<keyword evidence="1" id="KW-0229">DNA integration</keyword>
<feature type="compositionally biased region" description="Basic and acidic residues" evidence="5">
    <location>
        <begin position="195"/>
        <end position="205"/>
    </location>
</feature>
<dbReference type="SMART" id="SM00857">
    <property type="entry name" value="Resolvase"/>
    <property type="match status" value="1"/>
</dbReference>
<accession>A0ABS4MEE3</accession>
<dbReference type="InterPro" id="IPR036162">
    <property type="entry name" value="Resolvase-like_N_sf"/>
</dbReference>
<dbReference type="PANTHER" id="PTHR36172:SF1">
    <property type="entry name" value="RESOLVASE-RELATED"/>
    <property type="match status" value="1"/>
</dbReference>
<dbReference type="InterPro" id="IPR041718">
    <property type="entry name" value="IS607_transposase-like"/>
</dbReference>
<evidence type="ECO:0000313" key="8">
    <source>
        <dbReference type="Proteomes" id="UP001519292"/>
    </source>
</evidence>
<dbReference type="SUPFAM" id="SSF46955">
    <property type="entry name" value="Putative DNA-binding domain"/>
    <property type="match status" value="1"/>
</dbReference>
<feature type="domain" description="Resolvase/invertase-type recombinase catalytic" evidence="6">
    <location>
        <begin position="59"/>
        <end position="203"/>
    </location>
</feature>
<dbReference type="Pfam" id="PF00239">
    <property type="entry name" value="Resolvase"/>
    <property type="match status" value="1"/>
</dbReference>
<evidence type="ECO:0000256" key="2">
    <source>
        <dbReference type="ARBA" id="ARBA00023125"/>
    </source>
</evidence>
<name>A0ABS4MEE3_9LACO</name>
<reference evidence="7 8" key="1">
    <citation type="submission" date="2021-03" db="EMBL/GenBank/DDBJ databases">
        <title>Genomic Encyclopedia of Type Strains, Phase IV (KMG-IV): sequencing the most valuable type-strain genomes for metagenomic binning, comparative biology and taxonomic classification.</title>
        <authorList>
            <person name="Goeker M."/>
        </authorList>
    </citation>
    <scope>NUCLEOTIDE SEQUENCE [LARGE SCALE GENOMIC DNA]</scope>
    <source>
        <strain evidence="7 8">DSM 101872</strain>
    </source>
</reference>
<dbReference type="Gene3D" id="1.10.287.2170">
    <property type="match status" value="1"/>
</dbReference>
<dbReference type="InterPro" id="IPR009061">
    <property type="entry name" value="DNA-bd_dom_put_sf"/>
</dbReference>
<dbReference type="RefSeq" id="WP_245328736.1">
    <property type="nucleotide sequence ID" value="NZ_JAGGLU010000006.1"/>
</dbReference>
<dbReference type="InterPro" id="IPR006119">
    <property type="entry name" value="Resolv_N"/>
</dbReference>
<feature type="active site" description="O-(5'-phospho-DNA)-serine intermediate" evidence="4">
    <location>
        <position position="67"/>
    </location>
</feature>
<dbReference type="Proteomes" id="UP001519292">
    <property type="component" value="Unassembled WGS sequence"/>
</dbReference>
<dbReference type="Gene3D" id="3.40.50.1390">
    <property type="entry name" value="Resolvase, N-terminal catalytic domain"/>
    <property type="match status" value="1"/>
</dbReference>
<evidence type="ECO:0000256" key="4">
    <source>
        <dbReference type="PROSITE-ProRule" id="PRU10137"/>
    </source>
</evidence>
<feature type="region of interest" description="Disordered" evidence="5">
    <location>
        <begin position="195"/>
        <end position="218"/>
    </location>
</feature>
<dbReference type="InterPro" id="IPR000551">
    <property type="entry name" value="MerR-type_HTH_dom"/>
</dbReference>
<dbReference type="InterPro" id="IPR006118">
    <property type="entry name" value="Recombinase_CS"/>
</dbReference>